<feature type="transmembrane region" description="Helical" evidence="5">
    <location>
        <begin position="41"/>
        <end position="58"/>
    </location>
</feature>
<evidence type="ECO:0000256" key="4">
    <source>
        <dbReference type="ARBA" id="ARBA00023136"/>
    </source>
</evidence>
<feature type="transmembrane region" description="Helical" evidence="5">
    <location>
        <begin position="190"/>
        <end position="207"/>
    </location>
</feature>
<feature type="transmembrane region" description="Helical" evidence="5">
    <location>
        <begin position="227"/>
        <end position="245"/>
    </location>
</feature>
<proteinExistence type="predicted"/>
<dbReference type="SUPFAM" id="SSF103481">
    <property type="entry name" value="Multidrug resistance efflux transporter EmrE"/>
    <property type="match status" value="2"/>
</dbReference>
<dbReference type="GO" id="GO:0016020">
    <property type="term" value="C:membrane"/>
    <property type="evidence" value="ECO:0007669"/>
    <property type="project" value="UniProtKB-SubCell"/>
</dbReference>
<reference evidence="7 8" key="1">
    <citation type="journal article" date="2013" name="PLoS Genet.">
        <title>Distinctive expansion of potential virulence genes in the genome of the oomycete fish pathogen Saprolegnia parasitica.</title>
        <authorList>
            <person name="Jiang R.H."/>
            <person name="de Bruijn I."/>
            <person name="Haas B.J."/>
            <person name="Belmonte R."/>
            <person name="Lobach L."/>
            <person name="Christie J."/>
            <person name="van den Ackerveken G."/>
            <person name="Bottin A."/>
            <person name="Bulone V."/>
            <person name="Diaz-Moreno S.M."/>
            <person name="Dumas B."/>
            <person name="Fan L."/>
            <person name="Gaulin E."/>
            <person name="Govers F."/>
            <person name="Grenville-Briggs L.J."/>
            <person name="Horner N.R."/>
            <person name="Levin J.Z."/>
            <person name="Mammella M."/>
            <person name="Meijer H.J."/>
            <person name="Morris P."/>
            <person name="Nusbaum C."/>
            <person name="Oome S."/>
            <person name="Phillips A.J."/>
            <person name="van Rooyen D."/>
            <person name="Rzeszutek E."/>
            <person name="Saraiva M."/>
            <person name="Secombes C.J."/>
            <person name="Seidl M.F."/>
            <person name="Snel B."/>
            <person name="Stassen J.H."/>
            <person name="Sykes S."/>
            <person name="Tripathy S."/>
            <person name="van den Berg H."/>
            <person name="Vega-Arreguin J.C."/>
            <person name="Wawra S."/>
            <person name="Young S.K."/>
            <person name="Zeng Q."/>
            <person name="Dieguez-Uribeondo J."/>
            <person name="Russ C."/>
            <person name="Tyler B.M."/>
            <person name="van West P."/>
        </authorList>
    </citation>
    <scope>NUCLEOTIDE SEQUENCE [LARGE SCALE GENOMIC DNA]</scope>
    <source>
        <strain evidence="7 8">CBS 223.65</strain>
    </source>
</reference>
<evidence type="ECO:0000259" key="6">
    <source>
        <dbReference type="Pfam" id="PF03151"/>
    </source>
</evidence>
<evidence type="ECO:0000256" key="3">
    <source>
        <dbReference type="ARBA" id="ARBA00022989"/>
    </source>
</evidence>
<evidence type="ECO:0000313" key="7">
    <source>
        <dbReference type="EMBL" id="KDO23626.1"/>
    </source>
</evidence>
<dbReference type="InterPro" id="IPR050186">
    <property type="entry name" value="TPT_transporter"/>
</dbReference>
<evidence type="ECO:0000256" key="1">
    <source>
        <dbReference type="ARBA" id="ARBA00004141"/>
    </source>
</evidence>
<keyword evidence="3 5" id="KW-1133">Transmembrane helix</keyword>
<dbReference type="PANTHER" id="PTHR11132">
    <property type="entry name" value="SOLUTE CARRIER FAMILY 35"/>
    <property type="match status" value="1"/>
</dbReference>
<feature type="transmembrane region" description="Helical" evidence="5">
    <location>
        <begin position="70"/>
        <end position="90"/>
    </location>
</feature>
<dbReference type="Proteomes" id="UP000030745">
    <property type="component" value="Unassembled WGS sequence"/>
</dbReference>
<gene>
    <name evidence="7" type="ORF">SPRG_11072</name>
</gene>
<dbReference type="VEuPathDB" id="FungiDB:SPRG_11072"/>
<dbReference type="Pfam" id="PF03151">
    <property type="entry name" value="TPT"/>
    <property type="match status" value="1"/>
</dbReference>
<dbReference type="InterPro" id="IPR004853">
    <property type="entry name" value="Sugar_P_trans_dom"/>
</dbReference>
<organism evidence="7 8">
    <name type="scientific">Saprolegnia parasitica (strain CBS 223.65)</name>
    <dbReference type="NCBI Taxonomy" id="695850"/>
    <lineage>
        <taxon>Eukaryota</taxon>
        <taxon>Sar</taxon>
        <taxon>Stramenopiles</taxon>
        <taxon>Oomycota</taxon>
        <taxon>Saprolegniomycetes</taxon>
        <taxon>Saprolegniales</taxon>
        <taxon>Saprolegniaceae</taxon>
        <taxon>Saprolegnia</taxon>
    </lineage>
</organism>
<feature type="domain" description="Sugar phosphate transporter" evidence="6">
    <location>
        <begin position="42"/>
        <end position="329"/>
    </location>
</feature>
<accession>A0A067CAR6</accession>
<comment type="subcellular location">
    <subcellularLocation>
        <location evidence="1">Membrane</location>
        <topology evidence="1">Multi-pass membrane protein</topology>
    </subcellularLocation>
</comment>
<feature type="transmembrane region" description="Helical" evidence="5">
    <location>
        <begin position="257"/>
        <end position="280"/>
    </location>
</feature>
<protein>
    <recommendedName>
        <fullName evidence="6">Sugar phosphate transporter domain-containing protein</fullName>
    </recommendedName>
</protein>
<keyword evidence="8" id="KW-1185">Reference proteome</keyword>
<sequence length="347" mass="38112">MAPTKETTGPAKVVAIDAYEPVMPVGRPRSASWSSDNPSTAILYMLAWYIFSTSATFINKILIKEHGLSAEALTVCHLALGTCFDAAIFAVPPKSRYKMWHLRPMKLDHVLSMLPLSMMAIAAKILTYWSYSKVPVALTHTCKASTPLFNVVLAYLVYRTTHALPIYLSLLPIVVGVSLASMSEVQINEFATMGLLCAISSSMFGVMQSMYAKYLLRHGIVADSINLHFYNGMLCIAVNMPMLLWNSAEKTMFPTTIPYGLIFCCSTCQFISSFAASLLLGKVSELTYSIMSTMKRVVIVLSAILYFGNAIRLVSVFGMALALGGVATYQYVKIQAAKPKVDCMHEL</sequence>
<name>A0A067CAR6_SAPPC</name>
<feature type="transmembrane region" description="Helical" evidence="5">
    <location>
        <begin position="164"/>
        <end position="183"/>
    </location>
</feature>
<evidence type="ECO:0000313" key="8">
    <source>
        <dbReference type="Proteomes" id="UP000030745"/>
    </source>
</evidence>
<evidence type="ECO:0000256" key="5">
    <source>
        <dbReference type="SAM" id="Phobius"/>
    </source>
</evidence>
<dbReference type="EMBL" id="KK583251">
    <property type="protein sequence ID" value="KDO23626.1"/>
    <property type="molecule type" value="Genomic_DNA"/>
</dbReference>
<dbReference type="KEGG" id="spar:SPRG_11072"/>
<dbReference type="GeneID" id="24133143"/>
<keyword evidence="2 5" id="KW-0812">Transmembrane</keyword>
<evidence type="ECO:0000256" key="2">
    <source>
        <dbReference type="ARBA" id="ARBA00022692"/>
    </source>
</evidence>
<dbReference type="RefSeq" id="XP_012205609.1">
    <property type="nucleotide sequence ID" value="XM_012350219.1"/>
</dbReference>
<dbReference type="OrthoDB" id="6418713at2759"/>
<dbReference type="InterPro" id="IPR037185">
    <property type="entry name" value="EmrE-like"/>
</dbReference>
<keyword evidence="4 5" id="KW-0472">Membrane</keyword>
<feature type="transmembrane region" description="Helical" evidence="5">
    <location>
        <begin position="110"/>
        <end position="129"/>
    </location>
</feature>
<dbReference type="OMA" id="YCLASWT"/>
<dbReference type="AlphaFoldDB" id="A0A067CAR6"/>